<accession>A0A165DMZ5</accession>
<evidence type="ECO:0000313" key="3">
    <source>
        <dbReference type="Proteomes" id="UP000077266"/>
    </source>
</evidence>
<evidence type="ECO:0000259" key="1">
    <source>
        <dbReference type="PROSITE" id="PS50181"/>
    </source>
</evidence>
<dbReference type="AlphaFoldDB" id="A0A165DMZ5"/>
<evidence type="ECO:0000313" key="2">
    <source>
        <dbReference type="EMBL" id="KZV84948.1"/>
    </source>
</evidence>
<dbReference type="Pfam" id="PF00646">
    <property type="entry name" value="F-box"/>
    <property type="match status" value="1"/>
</dbReference>
<sequence>MEVSHFTRPFPRELEHEILGTLGQRDLITTALVCQRFRDISVSLLFRHIARWSTFVGDEGKRQYDPLPRSYLALFRIIDEPALGRHVRFLDVCAVKLLGSWPYHSPRRASKEEMHMLWLSMPGLIALSITGSIHCGPDLGLTDVHFPRLKRLRMDEPEECPEFVIRHLNTLTHLRISHDSKLSIGNATAVALAQYEGPFDIFMQQLRFRSEALEFCTLMGDVGEHVVLSLASLTNLRRLLLGLRINEKTMLELLGSCDKFPRVEDVVICYDDENDVRTVQHEPPWQQLLAPFPSARHILVFLQSWDSDWILEKRFAWADEVAQICKEVVAVAFDDDAALRRRSPNHEWEIDQGADEIAEIVAPFVVRAVPR</sequence>
<dbReference type="InterPro" id="IPR001810">
    <property type="entry name" value="F-box_dom"/>
</dbReference>
<dbReference type="InParanoid" id="A0A165DMZ5"/>
<protein>
    <recommendedName>
        <fullName evidence="1">F-box domain-containing protein</fullName>
    </recommendedName>
</protein>
<keyword evidence="3" id="KW-1185">Reference proteome</keyword>
<feature type="domain" description="F-box" evidence="1">
    <location>
        <begin position="4"/>
        <end position="49"/>
    </location>
</feature>
<dbReference type="SUPFAM" id="SSF81383">
    <property type="entry name" value="F-box domain"/>
    <property type="match status" value="1"/>
</dbReference>
<dbReference type="Proteomes" id="UP000077266">
    <property type="component" value="Unassembled WGS sequence"/>
</dbReference>
<dbReference type="OrthoDB" id="3051745at2759"/>
<dbReference type="InterPro" id="IPR036047">
    <property type="entry name" value="F-box-like_dom_sf"/>
</dbReference>
<proteinExistence type="predicted"/>
<gene>
    <name evidence="2" type="ORF">EXIGLDRAFT_726626</name>
</gene>
<reference evidence="2 3" key="1">
    <citation type="journal article" date="2016" name="Mol. Biol. Evol.">
        <title>Comparative Genomics of Early-Diverging Mushroom-Forming Fungi Provides Insights into the Origins of Lignocellulose Decay Capabilities.</title>
        <authorList>
            <person name="Nagy L.G."/>
            <person name="Riley R."/>
            <person name="Tritt A."/>
            <person name="Adam C."/>
            <person name="Daum C."/>
            <person name="Floudas D."/>
            <person name="Sun H."/>
            <person name="Yadav J.S."/>
            <person name="Pangilinan J."/>
            <person name="Larsson K.H."/>
            <person name="Matsuura K."/>
            <person name="Barry K."/>
            <person name="Labutti K."/>
            <person name="Kuo R."/>
            <person name="Ohm R.A."/>
            <person name="Bhattacharya S.S."/>
            <person name="Shirouzu T."/>
            <person name="Yoshinaga Y."/>
            <person name="Martin F.M."/>
            <person name="Grigoriev I.V."/>
            <person name="Hibbett D.S."/>
        </authorList>
    </citation>
    <scope>NUCLEOTIDE SEQUENCE [LARGE SCALE GENOMIC DNA]</scope>
    <source>
        <strain evidence="2 3">HHB12029</strain>
    </source>
</reference>
<organism evidence="2 3">
    <name type="scientific">Exidia glandulosa HHB12029</name>
    <dbReference type="NCBI Taxonomy" id="1314781"/>
    <lineage>
        <taxon>Eukaryota</taxon>
        <taxon>Fungi</taxon>
        <taxon>Dikarya</taxon>
        <taxon>Basidiomycota</taxon>
        <taxon>Agaricomycotina</taxon>
        <taxon>Agaricomycetes</taxon>
        <taxon>Auriculariales</taxon>
        <taxon>Exidiaceae</taxon>
        <taxon>Exidia</taxon>
    </lineage>
</organism>
<name>A0A165DMZ5_EXIGL</name>
<dbReference type="PROSITE" id="PS50181">
    <property type="entry name" value="FBOX"/>
    <property type="match status" value="1"/>
</dbReference>
<dbReference type="EMBL" id="KV426205">
    <property type="protein sequence ID" value="KZV84948.1"/>
    <property type="molecule type" value="Genomic_DNA"/>
</dbReference>